<keyword evidence="1" id="KW-0812">Transmembrane</keyword>
<name>A0ABX1AK38_9ACTN</name>
<evidence type="ECO:0000313" key="3">
    <source>
        <dbReference type="Proteomes" id="UP000730591"/>
    </source>
</evidence>
<reference evidence="2 3" key="1">
    <citation type="submission" date="2020-03" db="EMBL/GenBank/DDBJ databases">
        <title>WGS of actinomycetes isolated from Thailand.</title>
        <authorList>
            <person name="Thawai C."/>
        </authorList>
    </citation>
    <scope>NUCLEOTIDE SEQUENCE [LARGE SCALE GENOMIC DNA]</scope>
    <source>
        <strain evidence="2 3">SBST2-5</strain>
    </source>
</reference>
<gene>
    <name evidence="2" type="ORF">HCJ93_28550</name>
</gene>
<evidence type="ECO:0008006" key="4">
    <source>
        <dbReference type="Google" id="ProtNLM"/>
    </source>
</evidence>
<evidence type="ECO:0000313" key="2">
    <source>
        <dbReference type="EMBL" id="NJP53911.1"/>
    </source>
</evidence>
<dbReference type="EMBL" id="JAATEM010000053">
    <property type="protein sequence ID" value="NJP53911.1"/>
    <property type="molecule type" value="Genomic_DNA"/>
</dbReference>
<protein>
    <recommendedName>
        <fullName evidence="4">Integral membrane protein</fullName>
    </recommendedName>
</protein>
<keyword evidence="3" id="KW-1185">Reference proteome</keyword>
<evidence type="ECO:0000256" key="1">
    <source>
        <dbReference type="SAM" id="Phobius"/>
    </source>
</evidence>
<keyword evidence="1" id="KW-0472">Membrane</keyword>
<feature type="transmembrane region" description="Helical" evidence="1">
    <location>
        <begin position="61"/>
        <end position="79"/>
    </location>
</feature>
<feature type="transmembrane region" description="Helical" evidence="1">
    <location>
        <begin position="176"/>
        <end position="194"/>
    </location>
</feature>
<organism evidence="2 3">
    <name type="scientific">Streptomyces composti</name>
    <dbReference type="NCBI Taxonomy" id="2720025"/>
    <lineage>
        <taxon>Bacteria</taxon>
        <taxon>Bacillati</taxon>
        <taxon>Actinomycetota</taxon>
        <taxon>Actinomycetes</taxon>
        <taxon>Kitasatosporales</taxon>
        <taxon>Streptomycetaceae</taxon>
        <taxon>Streptomyces</taxon>
    </lineage>
</organism>
<feature type="transmembrane region" description="Helical" evidence="1">
    <location>
        <begin position="99"/>
        <end position="116"/>
    </location>
</feature>
<accession>A0ABX1AK38</accession>
<proteinExistence type="predicted"/>
<dbReference type="RefSeq" id="WP_167998729.1">
    <property type="nucleotide sequence ID" value="NZ_JAATEM010000053.1"/>
</dbReference>
<sequence length="222" mass="24369">MPRPCWFCEVDTPASKHDRVLGLQRDEEVGLTPLVVVLRHTWKQTAVTVPRCARCHTGHQIERTAGILALAAPIAYAASGQLDRLVGLQDATGPQRTVAVIWAVVACLPLLVWIAIRQGRLPWSRLAPRRMGHARHHPEYVQLREEGWKPSSGPFPHPLGPLPQPKLSRFRRLTGGVLYLVGAACGVTVPIAYFQGYEEVAGACIIATGALITLASKIRFED</sequence>
<comment type="caution">
    <text evidence="2">The sequence shown here is derived from an EMBL/GenBank/DDBJ whole genome shotgun (WGS) entry which is preliminary data.</text>
</comment>
<keyword evidence="1" id="KW-1133">Transmembrane helix</keyword>
<dbReference type="Proteomes" id="UP000730591">
    <property type="component" value="Unassembled WGS sequence"/>
</dbReference>
<feature type="transmembrane region" description="Helical" evidence="1">
    <location>
        <begin position="200"/>
        <end position="220"/>
    </location>
</feature>